<feature type="transmembrane region" description="Helical" evidence="7">
    <location>
        <begin position="29"/>
        <end position="58"/>
    </location>
</feature>
<evidence type="ECO:0000256" key="1">
    <source>
        <dbReference type="ARBA" id="ARBA00004651"/>
    </source>
</evidence>
<feature type="domain" description="ABC transporter" evidence="8">
    <location>
        <begin position="393"/>
        <end position="605"/>
    </location>
</feature>
<feature type="transmembrane region" description="Helical" evidence="7">
    <location>
        <begin position="290"/>
        <end position="310"/>
    </location>
</feature>
<dbReference type="PROSITE" id="PS50929">
    <property type="entry name" value="ABC_TM1F"/>
    <property type="match status" value="1"/>
</dbReference>
<feature type="domain" description="ABC transmembrane type-1" evidence="9">
    <location>
        <begin position="34"/>
        <end position="346"/>
    </location>
</feature>
<dbReference type="InterPro" id="IPR017871">
    <property type="entry name" value="ABC_transporter-like_CS"/>
</dbReference>
<evidence type="ECO:0000256" key="7">
    <source>
        <dbReference type="SAM" id="Phobius"/>
    </source>
</evidence>
<keyword evidence="5 7" id="KW-1133">Transmembrane helix</keyword>
<dbReference type="InterPro" id="IPR036640">
    <property type="entry name" value="ABC1_TM_sf"/>
</dbReference>
<protein>
    <submittedName>
        <fullName evidence="10">ABC transporter ATP-binding protein</fullName>
    </submittedName>
</protein>
<dbReference type="PANTHER" id="PTHR43394">
    <property type="entry name" value="ATP-DEPENDENT PERMEASE MDL1, MITOCHONDRIAL"/>
    <property type="match status" value="1"/>
</dbReference>
<dbReference type="Gene3D" id="3.40.50.300">
    <property type="entry name" value="P-loop containing nucleotide triphosphate hydrolases"/>
    <property type="match status" value="1"/>
</dbReference>
<feature type="transmembrane region" description="Helical" evidence="7">
    <location>
        <begin position="99"/>
        <end position="116"/>
    </location>
</feature>
<comment type="caution">
    <text evidence="10">The sequence shown here is derived from an EMBL/GenBank/DDBJ whole genome shotgun (WGS) entry which is preliminary data.</text>
</comment>
<dbReference type="PROSITE" id="PS50893">
    <property type="entry name" value="ABC_TRANSPORTER_2"/>
    <property type="match status" value="1"/>
</dbReference>
<gene>
    <name evidence="10" type="ORF">H8Z82_16165</name>
</gene>
<organism evidence="10 11">
    <name type="scientific">Blautia difficilis</name>
    <dbReference type="NCBI Taxonomy" id="2763027"/>
    <lineage>
        <taxon>Bacteria</taxon>
        <taxon>Bacillati</taxon>
        <taxon>Bacillota</taxon>
        <taxon>Clostridia</taxon>
        <taxon>Lachnospirales</taxon>
        <taxon>Lachnospiraceae</taxon>
        <taxon>Blautia</taxon>
    </lineage>
</organism>
<feature type="transmembrane region" description="Helical" evidence="7">
    <location>
        <begin position="200"/>
        <end position="220"/>
    </location>
</feature>
<evidence type="ECO:0000256" key="2">
    <source>
        <dbReference type="ARBA" id="ARBA00022692"/>
    </source>
</evidence>
<sequence>MSEVQSNLTKKRRSAVSIMGSLIGLVKPLLHIMIAAIILGTAGYLCAIFLTILAGQVIVHGILTGEMGAAIATETTDVALSAQTVGITVRNLWLINTPVKTIIIIMIIIAVLRGILHYAEQYCNHFIAFKLLAIIRHKVFAALRKLCPAKLEGRDKGNLISIITTDIELLEVFYAHTISPIAIATLTALIMIVFIGRYHWMAGLLALAAYLIVGVAIPVWNGRRGSQMGMEFRTNFGELNSFVLDSLRGLDETIQYGQGESRKEQMSQRSGNLAKMQRSLSKQEGSQRSFTNMVILLASFGMLALTIWLYGRGELGFEGILTCTIAMMGSFGPVVALSSLSNNLNQTLASGERVLSLLEEKPMVEEIPVDVKDDSVNISENLLGGKSDIFSGAETKNVTFAYENEVILDNYSLKLEPGKITGIHGASGSGKSTLLKLLMRFWDVDKGCVSVDGEDVRKILTRHLRDMESYVTQETHLFHDSIANNIAVGNPGASREEIMEAAKKASIHDFIMKLPKGYDTEVGELGDTLSGGEKQRIGIARAFLHDSPLILMDEPTSNLDSLNEGIILKSLREASEKKTVVLVSHRKSTMNIADTVFEMKDGRIS</sequence>
<evidence type="ECO:0000256" key="3">
    <source>
        <dbReference type="ARBA" id="ARBA00022741"/>
    </source>
</evidence>
<evidence type="ECO:0000259" key="9">
    <source>
        <dbReference type="PROSITE" id="PS50929"/>
    </source>
</evidence>
<dbReference type="SUPFAM" id="SSF52540">
    <property type="entry name" value="P-loop containing nucleoside triphosphate hydrolases"/>
    <property type="match status" value="1"/>
</dbReference>
<dbReference type="InterPro" id="IPR027417">
    <property type="entry name" value="P-loop_NTPase"/>
</dbReference>
<dbReference type="PROSITE" id="PS00211">
    <property type="entry name" value="ABC_TRANSPORTER_1"/>
    <property type="match status" value="1"/>
</dbReference>
<evidence type="ECO:0000313" key="10">
    <source>
        <dbReference type="EMBL" id="MBC5781143.1"/>
    </source>
</evidence>
<reference evidence="10 11" key="1">
    <citation type="submission" date="2020-08" db="EMBL/GenBank/DDBJ databases">
        <title>Genome public.</title>
        <authorList>
            <person name="Liu C."/>
            <person name="Sun Q."/>
        </authorList>
    </citation>
    <scope>NUCLEOTIDE SEQUENCE [LARGE SCALE GENOMIC DNA]</scope>
    <source>
        <strain evidence="10 11">M29</strain>
    </source>
</reference>
<dbReference type="Pfam" id="PF00664">
    <property type="entry name" value="ABC_membrane"/>
    <property type="match status" value="1"/>
</dbReference>
<dbReference type="SUPFAM" id="SSF90123">
    <property type="entry name" value="ABC transporter transmembrane region"/>
    <property type="match status" value="1"/>
</dbReference>
<dbReference type="RefSeq" id="WP_186995683.1">
    <property type="nucleotide sequence ID" value="NZ_JACOQG010000051.1"/>
</dbReference>
<dbReference type="EMBL" id="JACOQG010000051">
    <property type="protein sequence ID" value="MBC5781143.1"/>
    <property type="molecule type" value="Genomic_DNA"/>
</dbReference>
<proteinExistence type="predicted"/>
<feature type="transmembrane region" description="Helical" evidence="7">
    <location>
        <begin position="172"/>
        <end position="194"/>
    </location>
</feature>
<dbReference type="Proteomes" id="UP000649826">
    <property type="component" value="Unassembled WGS sequence"/>
</dbReference>
<evidence type="ECO:0000256" key="4">
    <source>
        <dbReference type="ARBA" id="ARBA00022840"/>
    </source>
</evidence>
<dbReference type="SMART" id="SM00382">
    <property type="entry name" value="AAA"/>
    <property type="match status" value="1"/>
</dbReference>
<evidence type="ECO:0000313" key="11">
    <source>
        <dbReference type="Proteomes" id="UP000649826"/>
    </source>
</evidence>
<evidence type="ECO:0000259" key="8">
    <source>
        <dbReference type="PROSITE" id="PS50893"/>
    </source>
</evidence>
<keyword evidence="11" id="KW-1185">Reference proteome</keyword>
<name>A0ABR7IMZ4_9FIRM</name>
<dbReference type="PANTHER" id="PTHR43394:SF1">
    <property type="entry name" value="ATP-BINDING CASSETTE SUB-FAMILY B MEMBER 10, MITOCHONDRIAL"/>
    <property type="match status" value="1"/>
</dbReference>
<dbReference type="Gene3D" id="1.20.1560.10">
    <property type="entry name" value="ABC transporter type 1, transmembrane domain"/>
    <property type="match status" value="1"/>
</dbReference>
<dbReference type="InterPro" id="IPR011527">
    <property type="entry name" value="ABC1_TM_dom"/>
</dbReference>
<keyword evidence="3" id="KW-0547">Nucleotide-binding</keyword>
<accession>A0ABR7IMZ4</accession>
<comment type="subcellular location">
    <subcellularLocation>
        <location evidence="1">Cell membrane</location>
        <topology evidence="1">Multi-pass membrane protein</topology>
    </subcellularLocation>
</comment>
<evidence type="ECO:0000256" key="6">
    <source>
        <dbReference type="ARBA" id="ARBA00023136"/>
    </source>
</evidence>
<dbReference type="InterPro" id="IPR003439">
    <property type="entry name" value="ABC_transporter-like_ATP-bd"/>
</dbReference>
<dbReference type="Pfam" id="PF00005">
    <property type="entry name" value="ABC_tran"/>
    <property type="match status" value="1"/>
</dbReference>
<keyword evidence="2 7" id="KW-0812">Transmembrane</keyword>
<dbReference type="InterPro" id="IPR003593">
    <property type="entry name" value="AAA+_ATPase"/>
</dbReference>
<dbReference type="GO" id="GO:0005524">
    <property type="term" value="F:ATP binding"/>
    <property type="evidence" value="ECO:0007669"/>
    <property type="project" value="UniProtKB-KW"/>
</dbReference>
<keyword evidence="6 7" id="KW-0472">Membrane</keyword>
<dbReference type="InterPro" id="IPR039421">
    <property type="entry name" value="Type_1_exporter"/>
</dbReference>
<evidence type="ECO:0000256" key="5">
    <source>
        <dbReference type="ARBA" id="ARBA00022989"/>
    </source>
</evidence>
<keyword evidence="4 10" id="KW-0067">ATP-binding</keyword>